<gene>
    <name evidence="3" type="ORF">F4553_003759</name>
</gene>
<dbReference type="RefSeq" id="WP_184837740.1">
    <property type="nucleotide sequence ID" value="NZ_JACHMN010000002.1"/>
</dbReference>
<evidence type="ECO:0000256" key="1">
    <source>
        <dbReference type="SAM" id="MobiDB-lite"/>
    </source>
</evidence>
<keyword evidence="2" id="KW-0472">Membrane</keyword>
<sequence>MSTETITEIESYAAAVRTALADLPEQTRNELLEDLTDHLTEVAAEQDGGTLLERLGPPAHYAAELRATLPAGGVSPSQQRWSLALTRGRVRAQHLDARLGRVLGYPRFSDYARLLRPAWWIIRGWAAAMIFCRIASVDARDGLLPVLEGNEFVGLLVLIGAVVGSIWLGRRAGGFGTWPKRLVAVGSAVVALGAVIGFFELDSDLRHGPSVVYQTSGSPLESVEDLYVYDAGGKLLTGVRVFDQWGNQITVGFDRCGRPATYLGDSRSDVQVTVYEEPGSRTYPFCPEMAPLVQPMPSAPVQVDPTPYPSKESRPKPTADPAPAPSPTVR</sequence>
<feature type="compositionally biased region" description="Pro residues" evidence="1">
    <location>
        <begin position="318"/>
        <end position="330"/>
    </location>
</feature>
<evidence type="ECO:0000313" key="3">
    <source>
        <dbReference type="EMBL" id="MBB5870380.1"/>
    </source>
</evidence>
<feature type="transmembrane region" description="Helical" evidence="2">
    <location>
        <begin position="117"/>
        <end position="136"/>
    </location>
</feature>
<feature type="region of interest" description="Disordered" evidence="1">
    <location>
        <begin position="294"/>
        <end position="330"/>
    </location>
</feature>
<accession>A0A841BUE5</accession>
<keyword evidence="2" id="KW-0812">Transmembrane</keyword>
<feature type="transmembrane region" description="Helical" evidence="2">
    <location>
        <begin position="152"/>
        <end position="169"/>
    </location>
</feature>
<dbReference type="EMBL" id="JACHMN010000002">
    <property type="protein sequence ID" value="MBB5870380.1"/>
    <property type="molecule type" value="Genomic_DNA"/>
</dbReference>
<evidence type="ECO:0000256" key="2">
    <source>
        <dbReference type="SAM" id="Phobius"/>
    </source>
</evidence>
<name>A0A841BUE5_9ACTN</name>
<reference evidence="3 4" key="1">
    <citation type="submission" date="2020-08" db="EMBL/GenBank/DDBJ databases">
        <title>Sequencing the genomes of 1000 actinobacteria strains.</title>
        <authorList>
            <person name="Klenk H.-P."/>
        </authorList>
    </citation>
    <scope>NUCLEOTIDE SEQUENCE [LARGE SCALE GENOMIC DNA]</scope>
    <source>
        <strain evidence="3 4">DSM 45362</strain>
    </source>
</reference>
<organism evidence="3 4">
    <name type="scientific">Allocatelliglobosispora scoriae</name>
    <dbReference type="NCBI Taxonomy" id="643052"/>
    <lineage>
        <taxon>Bacteria</taxon>
        <taxon>Bacillati</taxon>
        <taxon>Actinomycetota</taxon>
        <taxon>Actinomycetes</taxon>
        <taxon>Micromonosporales</taxon>
        <taxon>Micromonosporaceae</taxon>
        <taxon>Allocatelliglobosispora</taxon>
    </lineage>
</organism>
<evidence type="ECO:0000313" key="4">
    <source>
        <dbReference type="Proteomes" id="UP000587527"/>
    </source>
</evidence>
<feature type="transmembrane region" description="Helical" evidence="2">
    <location>
        <begin position="181"/>
        <end position="199"/>
    </location>
</feature>
<dbReference type="Pfam" id="PF22564">
    <property type="entry name" value="HAAS"/>
    <property type="match status" value="1"/>
</dbReference>
<keyword evidence="2" id="KW-1133">Transmembrane helix</keyword>
<keyword evidence="4" id="KW-1185">Reference proteome</keyword>
<dbReference type="Proteomes" id="UP000587527">
    <property type="component" value="Unassembled WGS sequence"/>
</dbReference>
<comment type="caution">
    <text evidence="3">The sequence shown here is derived from an EMBL/GenBank/DDBJ whole genome shotgun (WGS) entry which is preliminary data.</text>
</comment>
<dbReference type="AlphaFoldDB" id="A0A841BUE5"/>
<proteinExistence type="predicted"/>
<protein>
    <submittedName>
        <fullName evidence="3">Uncharacterized protein</fullName>
    </submittedName>
</protein>